<feature type="transmembrane region" description="Helical" evidence="1">
    <location>
        <begin position="196"/>
        <end position="213"/>
    </location>
</feature>
<gene>
    <name evidence="2" type="primary">thiT</name>
    <name evidence="2" type="ORF">JJN12_09210</name>
</gene>
<keyword evidence="1" id="KW-1133">Transmembrane helix</keyword>
<keyword evidence="1" id="KW-0812">Transmembrane</keyword>
<organism evidence="2 3">
    <name type="scientific">Catonella massiliensis</name>
    <dbReference type="NCBI Taxonomy" id="2799636"/>
    <lineage>
        <taxon>Bacteria</taxon>
        <taxon>Bacillati</taxon>
        <taxon>Bacillota</taxon>
        <taxon>Clostridia</taxon>
        <taxon>Lachnospirales</taxon>
        <taxon>Lachnospiraceae</taxon>
        <taxon>Catonella</taxon>
    </lineage>
</organism>
<dbReference type="RefSeq" id="WP_208429408.1">
    <property type="nucleotide sequence ID" value="NZ_JAEPRJ010000001.1"/>
</dbReference>
<keyword evidence="3" id="KW-1185">Reference proteome</keyword>
<comment type="caution">
    <text evidence="2">The sequence shown here is derived from an EMBL/GenBank/DDBJ whole genome shotgun (WGS) entry which is preliminary data.</text>
</comment>
<evidence type="ECO:0000313" key="2">
    <source>
        <dbReference type="EMBL" id="MBK5897952.1"/>
    </source>
</evidence>
<proteinExistence type="predicted"/>
<feature type="transmembrane region" description="Helical" evidence="1">
    <location>
        <begin position="79"/>
        <end position="98"/>
    </location>
</feature>
<name>A0ABS1J1F0_9FIRM</name>
<evidence type="ECO:0000256" key="1">
    <source>
        <dbReference type="SAM" id="Phobius"/>
    </source>
</evidence>
<keyword evidence="1" id="KW-0472">Membrane</keyword>
<dbReference type="NCBIfam" id="TIGR02357">
    <property type="entry name" value="ECF_ThiT_YuaJ"/>
    <property type="match status" value="1"/>
</dbReference>
<sequence length="237" mass="25429">MSFLATPSVNDWGENVFKLTPYGLITVGILIALLVAIAIVLRPKTAGKVRAMATTQLVFSAVAMALAIVTAEIKFSRLPMGGSITLFSMLFIVLIGYWYGLKAGLMTGFAYGLLQFLADPVFYSPLQLITDYPLAFGALGLSGIFYEKKHGLLKGYIVGVLGRYIFAVISGVVFFGNYAPEGTPAVVYSLGYNATYIVPEAVATMIIISIPAVSKAMSYVKSKATYSSWNTGQAVIK</sequence>
<evidence type="ECO:0000313" key="3">
    <source>
        <dbReference type="Proteomes" id="UP000604730"/>
    </source>
</evidence>
<accession>A0ABS1J1F0</accession>
<reference evidence="2 3" key="1">
    <citation type="submission" date="2021-01" db="EMBL/GenBank/DDBJ databases">
        <title>Isolation and description of Catonella massiliensis sp. nov., a novel Catonella species, isolated from a stable periodontitis subject.</title>
        <authorList>
            <person name="Antezack A."/>
            <person name="Boxberger M."/>
            <person name="La Scola B."/>
            <person name="Monnet-Corti V."/>
        </authorList>
    </citation>
    <scope>NUCLEOTIDE SEQUENCE [LARGE SCALE GENOMIC DNA]</scope>
    <source>
        <strain evidence="2 3">Marseille-Q4567</strain>
    </source>
</reference>
<dbReference type="EMBL" id="JAEPRJ010000001">
    <property type="protein sequence ID" value="MBK5897952.1"/>
    <property type="molecule type" value="Genomic_DNA"/>
</dbReference>
<dbReference type="InterPro" id="IPR012651">
    <property type="entry name" value="Thia_Transptr_ThiT"/>
</dbReference>
<feature type="transmembrane region" description="Helical" evidence="1">
    <location>
        <begin position="129"/>
        <end position="146"/>
    </location>
</feature>
<feature type="transmembrane region" description="Helical" evidence="1">
    <location>
        <begin position="153"/>
        <end position="176"/>
    </location>
</feature>
<dbReference type="Proteomes" id="UP000604730">
    <property type="component" value="Unassembled WGS sequence"/>
</dbReference>
<dbReference type="Gene3D" id="1.10.1760.20">
    <property type="match status" value="1"/>
</dbReference>
<feature type="transmembrane region" description="Helical" evidence="1">
    <location>
        <begin position="20"/>
        <end position="41"/>
    </location>
</feature>
<feature type="transmembrane region" description="Helical" evidence="1">
    <location>
        <begin position="53"/>
        <end position="73"/>
    </location>
</feature>
<dbReference type="Pfam" id="PF09515">
    <property type="entry name" value="Thia_YuaJ"/>
    <property type="match status" value="1"/>
</dbReference>
<protein>
    <submittedName>
        <fullName evidence="2">Energy-coupled thiamine transporter ThiT</fullName>
    </submittedName>
</protein>